<evidence type="ECO:0000313" key="3">
    <source>
        <dbReference type="WBParaSite" id="HDID_0001050501-mRNA-1"/>
    </source>
</evidence>
<sequence length="132" mass="15588">MCYYVLWHCSCIFTKLVQSGRCIKILAKFDHWIHAARLYFPEMVQYSIFQYPHFKIQRSLDYVQYQHQAKLEIRESTYQQGSGSSTIRRRSRYNYNLMEAVEIIGSSKTRNGLPICNQYPGLACQTNMGTRL</sequence>
<name>A0A158QGE1_HYMDI</name>
<accession>A0A158QGE1</accession>
<dbReference type="WBParaSite" id="HDID_0001050501-mRNA-1">
    <property type="protein sequence ID" value="HDID_0001050501-mRNA-1"/>
    <property type="gene ID" value="HDID_0001050501"/>
</dbReference>
<proteinExistence type="predicted"/>
<protein>
    <submittedName>
        <fullName evidence="3">Ovule protein</fullName>
    </submittedName>
</protein>
<organism evidence="3">
    <name type="scientific">Hymenolepis diminuta</name>
    <name type="common">Rat tapeworm</name>
    <dbReference type="NCBI Taxonomy" id="6216"/>
    <lineage>
        <taxon>Eukaryota</taxon>
        <taxon>Metazoa</taxon>
        <taxon>Spiralia</taxon>
        <taxon>Lophotrochozoa</taxon>
        <taxon>Platyhelminthes</taxon>
        <taxon>Cestoda</taxon>
        <taxon>Eucestoda</taxon>
        <taxon>Cyclophyllidea</taxon>
        <taxon>Hymenolepididae</taxon>
        <taxon>Hymenolepis</taxon>
    </lineage>
</organism>
<dbReference type="EMBL" id="UYSG01011726">
    <property type="protein sequence ID" value="VDL63460.1"/>
    <property type="molecule type" value="Genomic_DNA"/>
</dbReference>
<gene>
    <name evidence="1" type="ORF">HDID_LOCUS10503</name>
</gene>
<reference evidence="3" key="1">
    <citation type="submission" date="2016-04" db="UniProtKB">
        <authorList>
            <consortium name="WormBaseParasite"/>
        </authorList>
    </citation>
    <scope>IDENTIFICATION</scope>
</reference>
<dbReference type="AlphaFoldDB" id="A0A158QGE1"/>
<evidence type="ECO:0000313" key="1">
    <source>
        <dbReference type="EMBL" id="VDL63460.1"/>
    </source>
</evidence>
<evidence type="ECO:0000313" key="2">
    <source>
        <dbReference type="Proteomes" id="UP000274504"/>
    </source>
</evidence>
<reference evidence="1 2" key="2">
    <citation type="submission" date="2018-11" db="EMBL/GenBank/DDBJ databases">
        <authorList>
            <consortium name="Pathogen Informatics"/>
        </authorList>
    </citation>
    <scope>NUCLEOTIDE SEQUENCE [LARGE SCALE GENOMIC DNA]</scope>
</reference>
<dbReference type="Proteomes" id="UP000274504">
    <property type="component" value="Unassembled WGS sequence"/>
</dbReference>